<dbReference type="Gene3D" id="1.20.1070.10">
    <property type="entry name" value="Rhodopsin 7-helix transmembrane proteins"/>
    <property type="match status" value="1"/>
</dbReference>
<dbReference type="Pfam" id="PF00002">
    <property type="entry name" value="7tm_2"/>
    <property type="match status" value="1"/>
</dbReference>
<sequence>MLSQLLDTPLILENVTGIPAIVAAAWAIVKGTAGGVSEEPLAQRGCPWQNKDYYDYVFSCPVMLVLVINIFFLAKIMWVLITKLRASNTVESKQYRLKSHAKALLVLIPLLGVTYIVVIATPSEPVAEVVFIYIQATLLSIQGFVVAVLYCLNGEVSI</sequence>
<dbReference type="GO" id="GO:0005886">
    <property type="term" value="C:plasma membrane"/>
    <property type="evidence" value="ECO:0007669"/>
    <property type="project" value="TreeGrafter"/>
</dbReference>
<dbReference type="InterPro" id="IPR050332">
    <property type="entry name" value="GPCR_2"/>
</dbReference>
<organism evidence="7 8">
    <name type="scientific">Caerostris extrusa</name>
    <name type="common">Bark spider</name>
    <name type="synonym">Caerostris bankana</name>
    <dbReference type="NCBI Taxonomy" id="172846"/>
    <lineage>
        <taxon>Eukaryota</taxon>
        <taxon>Metazoa</taxon>
        <taxon>Ecdysozoa</taxon>
        <taxon>Arthropoda</taxon>
        <taxon>Chelicerata</taxon>
        <taxon>Arachnida</taxon>
        <taxon>Araneae</taxon>
        <taxon>Araneomorphae</taxon>
        <taxon>Entelegynae</taxon>
        <taxon>Araneoidea</taxon>
        <taxon>Araneidae</taxon>
        <taxon>Caerostris</taxon>
    </lineage>
</organism>
<evidence type="ECO:0000256" key="5">
    <source>
        <dbReference type="SAM" id="Phobius"/>
    </source>
</evidence>
<dbReference type="GO" id="GO:0017046">
    <property type="term" value="F:peptide hormone binding"/>
    <property type="evidence" value="ECO:0007669"/>
    <property type="project" value="TreeGrafter"/>
</dbReference>
<dbReference type="InterPro" id="IPR000832">
    <property type="entry name" value="GPCR_2_secretin-like"/>
</dbReference>
<keyword evidence="7" id="KW-0675">Receptor</keyword>
<dbReference type="AlphaFoldDB" id="A0AAV4XR97"/>
<comment type="subcellular location">
    <subcellularLocation>
        <location evidence="1">Membrane</location>
        <topology evidence="1">Multi-pass membrane protein</topology>
    </subcellularLocation>
</comment>
<dbReference type="PANTHER" id="PTHR45620:SF15">
    <property type="entry name" value="DIURETIC HORMONE 44 RECEPTOR 1-RELATED"/>
    <property type="match status" value="1"/>
</dbReference>
<dbReference type="Proteomes" id="UP001054945">
    <property type="component" value="Unassembled WGS sequence"/>
</dbReference>
<keyword evidence="8" id="KW-1185">Reference proteome</keyword>
<dbReference type="EMBL" id="BPLR01018048">
    <property type="protein sequence ID" value="GIY96450.1"/>
    <property type="molecule type" value="Genomic_DNA"/>
</dbReference>
<reference evidence="7 8" key="1">
    <citation type="submission" date="2021-06" db="EMBL/GenBank/DDBJ databases">
        <title>Caerostris extrusa draft genome.</title>
        <authorList>
            <person name="Kono N."/>
            <person name="Arakawa K."/>
        </authorList>
    </citation>
    <scope>NUCLEOTIDE SEQUENCE [LARGE SCALE GENOMIC DNA]</scope>
</reference>
<dbReference type="PANTHER" id="PTHR45620">
    <property type="entry name" value="PDF RECEPTOR-LIKE PROTEIN-RELATED"/>
    <property type="match status" value="1"/>
</dbReference>
<gene>
    <name evidence="7" type="ORF">CEXT_152621</name>
</gene>
<dbReference type="PRINTS" id="PR00249">
    <property type="entry name" value="GPCRSECRETIN"/>
</dbReference>
<protein>
    <submittedName>
        <fullName evidence="7">Diuretic hormone receptor</fullName>
    </submittedName>
</protein>
<feature type="transmembrane region" description="Helical" evidence="5">
    <location>
        <begin position="56"/>
        <end position="81"/>
    </location>
</feature>
<dbReference type="GO" id="GO:0008528">
    <property type="term" value="F:G protein-coupled peptide receptor activity"/>
    <property type="evidence" value="ECO:0007669"/>
    <property type="project" value="TreeGrafter"/>
</dbReference>
<keyword evidence="2 5" id="KW-0812">Transmembrane</keyword>
<feature type="domain" description="G-protein coupled receptors family 2 profile 2" evidence="6">
    <location>
        <begin position="17"/>
        <end position="154"/>
    </location>
</feature>
<dbReference type="InterPro" id="IPR017981">
    <property type="entry name" value="GPCR_2-like_7TM"/>
</dbReference>
<evidence type="ECO:0000256" key="1">
    <source>
        <dbReference type="ARBA" id="ARBA00004141"/>
    </source>
</evidence>
<evidence type="ECO:0000256" key="4">
    <source>
        <dbReference type="ARBA" id="ARBA00023136"/>
    </source>
</evidence>
<feature type="transmembrane region" description="Helical" evidence="5">
    <location>
        <begin position="132"/>
        <end position="152"/>
    </location>
</feature>
<name>A0AAV4XR97_CAEEX</name>
<dbReference type="GO" id="GO:0007166">
    <property type="term" value="P:cell surface receptor signaling pathway"/>
    <property type="evidence" value="ECO:0007669"/>
    <property type="project" value="InterPro"/>
</dbReference>
<keyword evidence="3 5" id="KW-1133">Transmembrane helix</keyword>
<feature type="transmembrane region" description="Helical" evidence="5">
    <location>
        <begin position="101"/>
        <end position="120"/>
    </location>
</feature>
<evidence type="ECO:0000256" key="3">
    <source>
        <dbReference type="ARBA" id="ARBA00022989"/>
    </source>
</evidence>
<dbReference type="PROSITE" id="PS50261">
    <property type="entry name" value="G_PROTEIN_RECEP_F2_4"/>
    <property type="match status" value="1"/>
</dbReference>
<comment type="caution">
    <text evidence="7">The sequence shown here is derived from an EMBL/GenBank/DDBJ whole genome shotgun (WGS) entry which is preliminary data.</text>
</comment>
<evidence type="ECO:0000259" key="6">
    <source>
        <dbReference type="PROSITE" id="PS50261"/>
    </source>
</evidence>
<proteinExistence type="predicted"/>
<evidence type="ECO:0000256" key="2">
    <source>
        <dbReference type="ARBA" id="ARBA00022692"/>
    </source>
</evidence>
<keyword evidence="4 5" id="KW-0472">Membrane</keyword>
<dbReference type="GO" id="GO:0007188">
    <property type="term" value="P:adenylate cyclase-modulating G protein-coupled receptor signaling pathway"/>
    <property type="evidence" value="ECO:0007669"/>
    <property type="project" value="TreeGrafter"/>
</dbReference>
<evidence type="ECO:0000313" key="8">
    <source>
        <dbReference type="Proteomes" id="UP001054945"/>
    </source>
</evidence>
<accession>A0AAV4XR97</accession>
<evidence type="ECO:0000313" key="7">
    <source>
        <dbReference type="EMBL" id="GIY96450.1"/>
    </source>
</evidence>